<dbReference type="EMBL" id="WUXR01000008">
    <property type="protein sequence ID" value="MBM4567181.1"/>
    <property type="molecule type" value="Genomic_DNA"/>
</dbReference>
<evidence type="ECO:0000313" key="5">
    <source>
        <dbReference type="EMBL" id="NKW40142.1"/>
    </source>
</evidence>
<organism evidence="4 6">
    <name type="scientific">Rhodococcus hoagii</name>
    <name type="common">Corynebacterium equii</name>
    <dbReference type="NCBI Taxonomy" id="43767"/>
    <lineage>
        <taxon>Bacteria</taxon>
        <taxon>Bacillati</taxon>
        <taxon>Actinomycetota</taxon>
        <taxon>Actinomycetes</taxon>
        <taxon>Mycobacteriales</taxon>
        <taxon>Nocardiaceae</taxon>
        <taxon>Prescottella</taxon>
    </lineage>
</organism>
<evidence type="ECO:0000313" key="4">
    <source>
        <dbReference type="EMBL" id="MBM4567181.1"/>
    </source>
</evidence>
<comment type="similarity">
    <text evidence="1">Belongs to the Rv1128c/1148c/1588c/1702c/1945/3466 family.</text>
</comment>
<dbReference type="Pfam" id="PF01844">
    <property type="entry name" value="HNH"/>
    <property type="match status" value="1"/>
</dbReference>
<name>A0A9Q2SBG1_RHOHA</name>
<evidence type="ECO:0000313" key="6">
    <source>
        <dbReference type="Proteomes" id="UP000808906"/>
    </source>
</evidence>
<dbReference type="RefSeq" id="WP_262963443.1">
    <property type="nucleotide sequence ID" value="NZ_JAJNNF010000033.1"/>
</dbReference>
<dbReference type="InterPro" id="IPR003870">
    <property type="entry name" value="DUF222"/>
</dbReference>
<dbReference type="InterPro" id="IPR003615">
    <property type="entry name" value="HNH_nuc"/>
</dbReference>
<dbReference type="EMBL" id="WVDC01000001">
    <property type="protein sequence ID" value="NKW40142.1"/>
    <property type="molecule type" value="Genomic_DNA"/>
</dbReference>
<dbReference type="InterPro" id="IPR002711">
    <property type="entry name" value="HNH"/>
</dbReference>
<sequence>MNPGGLNSLVTVTAPRPEDVHTLPEILLVQTGLDICHAIEQLEALRVATVAEIDERAVSFDTLGFRSVKQWLAANTLLEVPAAARILALGRMLSRQPEIADAFNAGDISAEHAALIGKFCETPPRGMPNEALGSCRKVLLDAASGPAATTTTVRTCISRLERIFESDELPASEDTERNEFHASKTLHGRVAVKGDLDAVTGEMLLTALSALTKPRNPIDDPAEERTPARQRADAFAEILRRYLDSGDAPIEGGERPHLSLHVKATDLARSQSAHEWTHPNEGSDLFGDKDIARMPHTGPLSIATARRIACDCHLTPIVMDDGVPLNLGRTSRTVSKKQRRALIARDHGCAFPGCGTPPAHCEGHHITHWADGGPTDLDNLVLLCRYHHTLLHHSHWEVHIGPDRRPWFTPPSTVDPHKKPIPAHGRAGPRAA</sequence>
<dbReference type="CDD" id="cd00085">
    <property type="entry name" value="HNHc"/>
    <property type="match status" value="1"/>
</dbReference>
<feature type="region of interest" description="Disordered" evidence="2">
    <location>
        <begin position="409"/>
        <end position="432"/>
    </location>
</feature>
<evidence type="ECO:0000256" key="1">
    <source>
        <dbReference type="ARBA" id="ARBA00023450"/>
    </source>
</evidence>
<comment type="caution">
    <text evidence="4">The sequence shown here is derived from an EMBL/GenBank/DDBJ whole genome shotgun (WGS) entry which is preliminary data.</text>
</comment>
<reference evidence="5" key="2">
    <citation type="journal article" date="2020" name="Environ. Microbiol.">
        <title>The novel and transferable erm(51) gene confers Macrolides, Lincosamides, and Streptogramins B (MLSB) resistance to clonal Rhodococcus equi in the environment.</title>
        <authorList>
            <person name="Huber L."/>
            <person name="Giguere S."/>
            <person name="Slovis N.M."/>
            <person name="Alvarez-Narvaez S."/>
            <person name="Hart K.A."/>
            <person name="Greiter M."/>
            <person name="Morris E.R.A."/>
            <person name="Cohen N.D."/>
        </authorList>
    </citation>
    <scope>NUCLEOTIDE SEQUENCE</scope>
    <source>
        <strain evidence="5">Lh_16_1</strain>
    </source>
</reference>
<dbReference type="Gene3D" id="1.10.30.50">
    <property type="match status" value="1"/>
</dbReference>
<dbReference type="GO" id="GO:0004519">
    <property type="term" value="F:endonuclease activity"/>
    <property type="evidence" value="ECO:0007669"/>
    <property type="project" value="InterPro"/>
</dbReference>
<dbReference type="Pfam" id="PF02720">
    <property type="entry name" value="DUF222"/>
    <property type="match status" value="1"/>
</dbReference>
<dbReference type="SMART" id="SM00507">
    <property type="entry name" value="HNHc"/>
    <property type="match status" value="1"/>
</dbReference>
<protein>
    <submittedName>
        <fullName evidence="4">DUF222 domain-containing protein</fullName>
    </submittedName>
</protein>
<dbReference type="GO" id="GO:0008270">
    <property type="term" value="F:zinc ion binding"/>
    <property type="evidence" value="ECO:0007669"/>
    <property type="project" value="InterPro"/>
</dbReference>
<reference evidence="4" key="1">
    <citation type="submission" date="2019-11" db="EMBL/GenBank/DDBJ databases">
        <title>Spread of Macrolides and rifampicin resistant Rhodococcus equi in clinical isolates in the USA.</title>
        <authorList>
            <person name="Alvarez-Narvaez S."/>
            <person name="Huber L."/>
            <person name="Cohen N.D."/>
            <person name="Slovis N."/>
            <person name="Greiter M."/>
            <person name="Giguere S."/>
            <person name="Hart K."/>
        </authorList>
    </citation>
    <scope>NUCLEOTIDE SEQUENCE</scope>
    <source>
        <strain evidence="4">Lh_17</strain>
    </source>
</reference>
<feature type="domain" description="HNH nuclease" evidence="3">
    <location>
        <begin position="337"/>
        <end position="389"/>
    </location>
</feature>
<gene>
    <name evidence="4" type="ORF">GS441_17545</name>
    <name evidence="5" type="ORF">GS947_00555</name>
</gene>
<dbReference type="AlphaFoldDB" id="A0A9Q2SBG1"/>
<evidence type="ECO:0000259" key="3">
    <source>
        <dbReference type="SMART" id="SM00507"/>
    </source>
</evidence>
<dbReference type="Proteomes" id="UP000808906">
    <property type="component" value="Unassembled WGS sequence"/>
</dbReference>
<dbReference type="GO" id="GO:0003676">
    <property type="term" value="F:nucleic acid binding"/>
    <property type="evidence" value="ECO:0007669"/>
    <property type="project" value="InterPro"/>
</dbReference>
<evidence type="ECO:0000256" key="2">
    <source>
        <dbReference type="SAM" id="MobiDB-lite"/>
    </source>
</evidence>
<accession>A0A9Q2SBG1</accession>
<proteinExistence type="inferred from homology"/>
<dbReference type="Proteomes" id="UP000608063">
    <property type="component" value="Unassembled WGS sequence"/>
</dbReference>